<name>A0A1U9KNB0_9PROT</name>
<evidence type="ECO:0000313" key="10">
    <source>
        <dbReference type="Proteomes" id="UP000188604"/>
    </source>
</evidence>
<dbReference type="RefSeq" id="WP_077806267.1">
    <property type="nucleotide sequence ID" value="NZ_BJXS01000008.1"/>
</dbReference>
<dbReference type="KEGG" id="nch:A0U93_04335"/>
<protein>
    <submittedName>
        <fullName evidence="9">Uncharacterized protein</fullName>
    </submittedName>
</protein>
<feature type="region of interest" description="Disordered" evidence="7">
    <location>
        <begin position="1"/>
        <end position="29"/>
    </location>
</feature>
<evidence type="ECO:0000256" key="8">
    <source>
        <dbReference type="SAM" id="Phobius"/>
    </source>
</evidence>
<reference evidence="9 10" key="1">
    <citation type="submission" date="2016-03" db="EMBL/GenBank/DDBJ databases">
        <title>Acetic acid bacteria sequencing.</title>
        <authorList>
            <person name="Brandt J."/>
            <person name="Jakob F."/>
            <person name="Vogel R.F."/>
        </authorList>
    </citation>
    <scope>NUCLEOTIDE SEQUENCE [LARGE SCALE GENOMIC DNA]</scope>
    <source>
        <strain evidence="9 10">NBRC 101099</strain>
    </source>
</reference>
<gene>
    <name evidence="9" type="ORF">A0U93_04335</name>
</gene>
<evidence type="ECO:0000256" key="4">
    <source>
        <dbReference type="ARBA" id="ARBA00022692"/>
    </source>
</evidence>
<dbReference type="Pfam" id="PF13677">
    <property type="entry name" value="MotB_plug"/>
    <property type="match status" value="1"/>
</dbReference>
<evidence type="ECO:0000256" key="1">
    <source>
        <dbReference type="ARBA" id="ARBA00004162"/>
    </source>
</evidence>
<accession>A0A1U9KNB0</accession>
<evidence type="ECO:0000256" key="7">
    <source>
        <dbReference type="SAM" id="MobiDB-lite"/>
    </source>
</evidence>
<keyword evidence="4 8" id="KW-0812">Transmembrane</keyword>
<dbReference type="PANTHER" id="PTHR30329:SF21">
    <property type="entry name" value="LIPOPROTEIN YIAD-RELATED"/>
    <property type="match status" value="1"/>
</dbReference>
<feature type="compositionally biased region" description="Basic and acidic residues" evidence="7">
    <location>
        <begin position="19"/>
        <end position="28"/>
    </location>
</feature>
<keyword evidence="5 8" id="KW-1133">Transmembrane helix</keyword>
<dbReference type="STRING" id="320497.A0U93_04335"/>
<dbReference type="Pfam" id="PF00691">
    <property type="entry name" value="OmpA"/>
    <property type="match status" value="1"/>
</dbReference>
<dbReference type="AlphaFoldDB" id="A0A1U9KNB0"/>
<dbReference type="InterPro" id="IPR025713">
    <property type="entry name" value="MotB-like_N_dom"/>
</dbReference>
<evidence type="ECO:0000256" key="6">
    <source>
        <dbReference type="ARBA" id="ARBA00023136"/>
    </source>
</evidence>
<keyword evidence="3" id="KW-1003">Cell membrane</keyword>
<dbReference type="InterPro" id="IPR050330">
    <property type="entry name" value="Bact_OuterMem_StrucFunc"/>
</dbReference>
<dbReference type="Gene3D" id="3.30.1330.60">
    <property type="entry name" value="OmpA-like domain"/>
    <property type="match status" value="1"/>
</dbReference>
<evidence type="ECO:0000256" key="5">
    <source>
        <dbReference type="ARBA" id="ARBA00022989"/>
    </source>
</evidence>
<evidence type="ECO:0000313" key="9">
    <source>
        <dbReference type="EMBL" id="AQS87291.1"/>
    </source>
</evidence>
<dbReference type="SUPFAM" id="SSF103088">
    <property type="entry name" value="OmpA-like"/>
    <property type="match status" value="1"/>
</dbReference>
<dbReference type="GO" id="GO:0005886">
    <property type="term" value="C:plasma membrane"/>
    <property type="evidence" value="ECO:0007669"/>
    <property type="project" value="UniProtKB-SubCell"/>
</dbReference>
<dbReference type="OrthoDB" id="7170686at2"/>
<organism evidence="9 10">
    <name type="scientific">Neoasaia chiangmaiensis</name>
    <dbReference type="NCBI Taxonomy" id="320497"/>
    <lineage>
        <taxon>Bacteria</taxon>
        <taxon>Pseudomonadati</taxon>
        <taxon>Pseudomonadota</taxon>
        <taxon>Alphaproteobacteria</taxon>
        <taxon>Acetobacterales</taxon>
        <taxon>Acetobacteraceae</taxon>
        <taxon>Neoasaia</taxon>
    </lineage>
</organism>
<dbReference type="EMBL" id="CP014691">
    <property type="protein sequence ID" value="AQS87291.1"/>
    <property type="molecule type" value="Genomic_DNA"/>
</dbReference>
<dbReference type="InterPro" id="IPR006665">
    <property type="entry name" value="OmpA-like"/>
</dbReference>
<proteinExistence type="inferred from homology"/>
<dbReference type="CDD" id="cd07185">
    <property type="entry name" value="OmpA_C-like"/>
    <property type="match status" value="1"/>
</dbReference>
<dbReference type="PROSITE" id="PS51123">
    <property type="entry name" value="OMPA_2"/>
    <property type="match status" value="1"/>
</dbReference>
<feature type="transmembrane region" description="Helical" evidence="8">
    <location>
        <begin position="35"/>
        <end position="54"/>
    </location>
</feature>
<keyword evidence="6 8" id="KW-0472">Membrane</keyword>
<comment type="similarity">
    <text evidence="2">Belongs to the MotB family.</text>
</comment>
<dbReference type="PANTHER" id="PTHR30329">
    <property type="entry name" value="STATOR ELEMENT OF FLAGELLAR MOTOR COMPLEX"/>
    <property type="match status" value="1"/>
</dbReference>
<dbReference type="InterPro" id="IPR036737">
    <property type="entry name" value="OmpA-like_sf"/>
</dbReference>
<evidence type="ECO:0000256" key="3">
    <source>
        <dbReference type="ARBA" id="ARBA00022475"/>
    </source>
</evidence>
<evidence type="ECO:0000256" key="2">
    <source>
        <dbReference type="ARBA" id="ARBA00008914"/>
    </source>
</evidence>
<comment type="subcellular location">
    <subcellularLocation>
        <location evidence="1">Cell membrane</location>
        <topology evidence="1">Single-pass membrane protein</topology>
    </subcellularLocation>
</comment>
<dbReference type="Proteomes" id="UP000188604">
    <property type="component" value="Chromosome"/>
</dbReference>
<keyword evidence="10" id="KW-1185">Reference proteome</keyword>
<sequence length="310" mass="33283">MARQPGKRGSNAPRPIILRRSDAQDGGHHGGSWKIAYADFMTAMMAFFLVMWLINATTEQQRRGIASFFNPLAHDNNVPLDAMMPINSPSPMARGTRTIAGPNAPRTGSLLKDGVQTRVPEANLKTMQYNALVATRSGDHAASDKDGRPPAVAQRVHDAVSRVPATHALAGQVHVSGSDGEVRISIEDSDRQPMFLLGQAVPNAHAVALLQAIAPVLGNLPGVLSIGGYTDASPYRVGHLSNWTLSAQRADAARDILVKAGFPDWRLRSVVGHADRDLVDSHDPLAAANRRIVLTLIRKEGEASTMPTAR</sequence>